<dbReference type="GO" id="GO:0019284">
    <property type="term" value="P:L-methionine salvage from S-adenosylmethionine"/>
    <property type="evidence" value="ECO:0007669"/>
    <property type="project" value="TreeGrafter"/>
</dbReference>
<dbReference type="GO" id="GO:0008782">
    <property type="term" value="F:adenosylhomocysteine nucleosidase activity"/>
    <property type="evidence" value="ECO:0007669"/>
    <property type="project" value="TreeGrafter"/>
</dbReference>
<name>A0A1M7RWF8_9BACT</name>
<dbReference type="InterPro" id="IPR019963">
    <property type="entry name" value="FL_hydrolase_MqnB"/>
</dbReference>
<protein>
    <recommendedName>
        <fullName evidence="1 2">Futalosine hydrolase</fullName>
        <shortName evidence="1">FL hydrolase</shortName>
        <ecNumber evidence="1 2">3.2.2.26</ecNumber>
    </recommendedName>
    <alternativeName>
        <fullName evidence="1">Futalosine nucleosidase</fullName>
    </alternativeName>
    <alternativeName>
        <fullName evidence="1">Menaquinone biosynthetic enzyme MqnB</fullName>
    </alternativeName>
</protein>
<dbReference type="PANTHER" id="PTHR46832:SF2">
    <property type="entry name" value="FUTALOSINE HYDROLASE"/>
    <property type="match status" value="1"/>
</dbReference>
<dbReference type="InterPro" id="IPR000845">
    <property type="entry name" value="Nucleoside_phosphorylase_d"/>
</dbReference>
<evidence type="ECO:0000259" key="4">
    <source>
        <dbReference type="Pfam" id="PF01048"/>
    </source>
</evidence>
<dbReference type="GO" id="GO:0008930">
    <property type="term" value="F:methylthioadenosine nucleosidase activity"/>
    <property type="evidence" value="ECO:0007669"/>
    <property type="project" value="TreeGrafter"/>
</dbReference>
<accession>A0A1M7RWF8</accession>
<reference evidence="5 6" key="1">
    <citation type="submission" date="2016-12" db="EMBL/GenBank/DDBJ databases">
        <authorList>
            <person name="Song W.-J."/>
            <person name="Kurnit D.M."/>
        </authorList>
    </citation>
    <scope>NUCLEOTIDE SEQUENCE [LARGE SCALE GENOMIC DNA]</scope>
    <source>
        <strain evidence="5 6">DSM 11393</strain>
    </source>
</reference>
<evidence type="ECO:0000256" key="3">
    <source>
        <dbReference type="SAM" id="Coils"/>
    </source>
</evidence>
<comment type="catalytic activity">
    <reaction evidence="1">
        <text>futalosine + H2O = dehypoxanthine futalosine + hypoxanthine</text>
        <dbReference type="Rhea" id="RHEA:25904"/>
        <dbReference type="ChEBI" id="CHEBI:15377"/>
        <dbReference type="ChEBI" id="CHEBI:17368"/>
        <dbReference type="ChEBI" id="CHEBI:58863"/>
        <dbReference type="ChEBI" id="CHEBI:58864"/>
        <dbReference type="EC" id="3.2.2.26"/>
    </reaction>
</comment>
<keyword evidence="3" id="KW-0175">Coiled coil</keyword>
<comment type="function">
    <text evidence="1">Catalyzes the hydrolysis of futalosine (FL) to dehypoxanthine futalosine (DHFL) and hypoxanthine, a step in the biosynthesis of menaquinone (MK, vitamin K2).</text>
</comment>
<dbReference type="InterPro" id="IPR035994">
    <property type="entry name" value="Nucleoside_phosphorylase_sf"/>
</dbReference>
<keyword evidence="1" id="KW-0474">Menaquinone biosynthesis</keyword>
<proteinExistence type="inferred from homology"/>
<dbReference type="HAMAP" id="MF_00991">
    <property type="entry name" value="MqnB"/>
    <property type="match status" value="1"/>
</dbReference>
<feature type="coiled-coil region" evidence="3">
    <location>
        <begin position="204"/>
        <end position="231"/>
    </location>
</feature>
<dbReference type="GO" id="GO:0009234">
    <property type="term" value="P:menaquinone biosynthetic process"/>
    <property type="evidence" value="ECO:0007669"/>
    <property type="project" value="UniProtKB-UniRule"/>
</dbReference>
<dbReference type="GO" id="GO:0009116">
    <property type="term" value="P:nucleoside metabolic process"/>
    <property type="evidence" value="ECO:0007669"/>
    <property type="project" value="InterPro"/>
</dbReference>
<dbReference type="OrthoDB" id="9788270at2"/>
<dbReference type="GO" id="GO:0005829">
    <property type="term" value="C:cytosol"/>
    <property type="evidence" value="ECO:0007669"/>
    <property type="project" value="TreeGrafter"/>
</dbReference>
<keyword evidence="1 5" id="KW-0378">Hydrolase</keyword>
<evidence type="ECO:0000313" key="5">
    <source>
        <dbReference type="EMBL" id="SHN50516.1"/>
    </source>
</evidence>
<dbReference type="STRING" id="1121455.SAMN02745728_00255"/>
<dbReference type="Pfam" id="PF01048">
    <property type="entry name" value="PNP_UDP_1"/>
    <property type="match status" value="1"/>
</dbReference>
<feature type="domain" description="Nucleoside phosphorylase" evidence="4">
    <location>
        <begin position="20"/>
        <end position="279"/>
    </location>
</feature>
<dbReference type="UniPathway" id="UPA00079"/>
<evidence type="ECO:0000256" key="1">
    <source>
        <dbReference type="HAMAP-Rule" id="MF_00991"/>
    </source>
</evidence>
<sequence>MTHSFSEHFSSLNLDAQHFLIVVATNLELEAVFRESKFQDQAPVHLIDGGFKTILYKSNTYTFLVCGVGPLNASFYLGKFLGQFTNAFKDSKINFNLIINFGIAGSYDLTLLPLGSVILANSELFPEYGLRLDKLADPKALGFPLFREVPLQSACNPDLALTEQIVWNKLNFLSEKDLQDLALKVNLSCLSLIKKGLGISVAGVSGSFERAEELKKEYAQTKDELLFENMEGFSLGLASLQQKIPFLELRTISNLVGSRKKDDWNIALALQTLSSVAKKILWY</sequence>
<dbReference type="Proteomes" id="UP000186469">
    <property type="component" value="Unassembled WGS sequence"/>
</dbReference>
<evidence type="ECO:0000313" key="6">
    <source>
        <dbReference type="Proteomes" id="UP000186469"/>
    </source>
</evidence>
<dbReference type="SUPFAM" id="SSF53167">
    <property type="entry name" value="Purine and uridine phosphorylases"/>
    <property type="match status" value="1"/>
</dbReference>
<dbReference type="Gene3D" id="3.40.50.1580">
    <property type="entry name" value="Nucleoside phosphorylase domain"/>
    <property type="match status" value="1"/>
</dbReference>
<comment type="similarity">
    <text evidence="1">Belongs to the PNP/UDP phosphorylase family. Futalosine hydrolase subfamily.</text>
</comment>
<dbReference type="PANTHER" id="PTHR46832">
    <property type="entry name" value="5'-METHYLTHIOADENOSINE/S-ADENOSYLHOMOCYSTEINE NUCLEOSIDASE"/>
    <property type="match status" value="1"/>
</dbReference>
<dbReference type="EMBL" id="FRDI01000002">
    <property type="protein sequence ID" value="SHN50516.1"/>
    <property type="molecule type" value="Genomic_DNA"/>
</dbReference>
<dbReference type="RefSeq" id="WP_072695688.1">
    <property type="nucleotide sequence ID" value="NZ_FRDI01000002.1"/>
</dbReference>
<gene>
    <name evidence="1" type="primary">mqnB</name>
    <name evidence="5" type="ORF">SAMN02745728_00255</name>
</gene>
<dbReference type="EC" id="3.2.2.26" evidence="1 2"/>
<keyword evidence="6" id="KW-1185">Reference proteome</keyword>
<dbReference type="NCBIfam" id="TIGR03664">
    <property type="entry name" value="fut_nucase"/>
    <property type="match status" value="1"/>
</dbReference>
<dbReference type="AlphaFoldDB" id="A0A1M7RWF8"/>
<evidence type="ECO:0000256" key="2">
    <source>
        <dbReference type="NCBIfam" id="TIGR03664"/>
    </source>
</evidence>
<comment type="pathway">
    <text evidence="1">Quinol/quinone metabolism; menaquinone biosynthesis.</text>
</comment>
<organism evidence="5 6">
    <name type="scientific">Desulfovibrio litoralis DSM 11393</name>
    <dbReference type="NCBI Taxonomy" id="1121455"/>
    <lineage>
        <taxon>Bacteria</taxon>
        <taxon>Pseudomonadati</taxon>
        <taxon>Thermodesulfobacteriota</taxon>
        <taxon>Desulfovibrionia</taxon>
        <taxon>Desulfovibrionales</taxon>
        <taxon>Desulfovibrionaceae</taxon>
        <taxon>Desulfovibrio</taxon>
    </lineage>
</organism>